<dbReference type="SMART" id="SM00671">
    <property type="entry name" value="SEL1"/>
    <property type="match status" value="2"/>
</dbReference>
<reference evidence="1 2" key="1">
    <citation type="submission" date="2007-10" db="EMBL/GenBank/DDBJ databases">
        <authorList>
            <person name="Yayanos A."/>
            <person name="Ferriera S."/>
            <person name="Johnson J."/>
            <person name="Kravitz S."/>
            <person name="Halpern A."/>
            <person name="Remington K."/>
            <person name="Beeson K."/>
            <person name="Tran B."/>
            <person name="Rogers Y.-H."/>
            <person name="Friedman R."/>
            <person name="Venter J.C."/>
        </authorList>
    </citation>
    <scope>NUCLEOTIDE SEQUENCE [LARGE SCALE GENOMIC DNA]</scope>
    <source>
        <strain evidence="1 2">KT99</strain>
    </source>
</reference>
<keyword evidence="1" id="KW-0282">Flagellum</keyword>
<dbReference type="InterPro" id="IPR006597">
    <property type="entry name" value="Sel1-like"/>
</dbReference>
<keyword evidence="2" id="KW-1185">Reference proteome</keyword>
<dbReference type="InterPro" id="IPR052945">
    <property type="entry name" value="Mitotic_Regulator"/>
</dbReference>
<evidence type="ECO:0000313" key="2">
    <source>
        <dbReference type="Proteomes" id="UP000005839"/>
    </source>
</evidence>
<dbReference type="Proteomes" id="UP000005839">
    <property type="component" value="Unassembled WGS sequence"/>
</dbReference>
<gene>
    <name evidence="1" type="ORF">KT99_08538</name>
</gene>
<dbReference type="InterPro" id="IPR011990">
    <property type="entry name" value="TPR-like_helical_dom_sf"/>
</dbReference>
<accession>A9D145</accession>
<dbReference type="Gene3D" id="1.25.40.10">
    <property type="entry name" value="Tetratricopeptide repeat domain"/>
    <property type="match status" value="1"/>
</dbReference>
<organism evidence="1 2">
    <name type="scientific">Shewanella benthica KT99</name>
    <dbReference type="NCBI Taxonomy" id="314608"/>
    <lineage>
        <taxon>Bacteria</taxon>
        <taxon>Pseudomonadati</taxon>
        <taxon>Pseudomonadota</taxon>
        <taxon>Gammaproteobacteria</taxon>
        <taxon>Alteromonadales</taxon>
        <taxon>Shewanellaceae</taxon>
        <taxon>Shewanella</taxon>
    </lineage>
</organism>
<protein>
    <submittedName>
        <fullName evidence="1">Sodium-type flagellar protein MotX</fullName>
    </submittedName>
</protein>
<dbReference type="SUPFAM" id="SSF81901">
    <property type="entry name" value="HCP-like"/>
    <property type="match status" value="1"/>
</dbReference>
<name>A9D145_9GAMM</name>
<proteinExistence type="predicted"/>
<comment type="caution">
    <text evidence="1">The sequence shown here is derived from an EMBL/GenBank/DDBJ whole genome shotgun (WGS) entry which is preliminary data.</text>
</comment>
<keyword evidence="1" id="KW-0966">Cell projection</keyword>
<dbReference type="PANTHER" id="PTHR43628:SF1">
    <property type="entry name" value="CHITIN SYNTHASE REGULATORY FACTOR 2-RELATED"/>
    <property type="match status" value="1"/>
</dbReference>
<dbReference type="Pfam" id="PF08238">
    <property type="entry name" value="Sel1"/>
    <property type="match status" value="3"/>
</dbReference>
<sequence>MSCLITTYVYEFFARELMLGEVLKFSSKIMSRYLLLSIVALIPALSWAETRAVDIYSQEQLIELIRTKQYLTRVTEDDCQLVQDIEARAEVLEQPLYQYLWAEMLNHGICVKANPPRGISLLRDSAEQGSAEAMLRIAEYYHDGQFVIQDRDRAIHYVMPAAANGDLPARMMLVRLFGEGYGSPRDFEMGYHWLYNDVFSDEATKHKALELLKVLEQKMPPSAVARAKQEHLRSR</sequence>
<dbReference type="AlphaFoldDB" id="A9D145"/>
<dbReference type="PANTHER" id="PTHR43628">
    <property type="entry name" value="ACTIVATOR OF C KINASE PROTEIN 1-RELATED"/>
    <property type="match status" value="1"/>
</dbReference>
<evidence type="ECO:0000313" key="1">
    <source>
        <dbReference type="EMBL" id="EDQ01941.1"/>
    </source>
</evidence>
<dbReference type="EMBL" id="ABIC01000006">
    <property type="protein sequence ID" value="EDQ01941.1"/>
    <property type="molecule type" value="Genomic_DNA"/>
</dbReference>
<keyword evidence="1" id="KW-0969">Cilium</keyword>
<dbReference type="STRING" id="314608.KT99_08538"/>